<feature type="compositionally biased region" description="Low complexity" evidence="9">
    <location>
        <begin position="1552"/>
        <end position="1571"/>
    </location>
</feature>
<feature type="compositionally biased region" description="Low complexity" evidence="9">
    <location>
        <begin position="642"/>
        <end position="652"/>
    </location>
</feature>
<dbReference type="InterPro" id="IPR011989">
    <property type="entry name" value="ARM-like"/>
</dbReference>
<feature type="compositionally biased region" description="Low complexity" evidence="9">
    <location>
        <begin position="687"/>
        <end position="697"/>
    </location>
</feature>
<evidence type="ECO:0000256" key="4">
    <source>
        <dbReference type="ARBA" id="ARBA00022777"/>
    </source>
</evidence>
<feature type="region of interest" description="Disordered" evidence="9">
    <location>
        <begin position="487"/>
        <end position="549"/>
    </location>
</feature>
<comment type="caution">
    <text evidence="11">The sequence shown here is derived from an EMBL/GenBank/DDBJ whole genome shotgun (WGS) entry which is preliminary data.</text>
</comment>
<feature type="domain" description="Protein kinase" evidence="10">
    <location>
        <begin position="202"/>
        <end position="452"/>
    </location>
</feature>
<name>A0A3M6WMF4_HORWE</name>
<dbReference type="SMART" id="SM00220">
    <property type="entry name" value="S_TKc"/>
    <property type="match status" value="1"/>
</dbReference>
<feature type="compositionally biased region" description="Polar residues" evidence="9">
    <location>
        <begin position="100"/>
        <end position="119"/>
    </location>
</feature>
<dbReference type="SUPFAM" id="SSF56112">
    <property type="entry name" value="Protein kinase-like (PK-like)"/>
    <property type="match status" value="1"/>
</dbReference>
<feature type="compositionally biased region" description="Polar residues" evidence="9">
    <location>
        <begin position="1572"/>
        <end position="1596"/>
    </location>
</feature>
<feature type="non-terminal residue" evidence="11">
    <location>
        <position position="1"/>
    </location>
</feature>
<dbReference type="FunFam" id="1.25.10.10:FF:000176">
    <property type="entry name" value="Cell division control protein"/>
    <property type="match status" value="1"/>
</dbReference>
<dbReference type="PROSITE" id="PS50011">
    <property type="entry name" value="PROTEIN_KINASE_DOM"/>
    <property type="match status" value="1"/>
</dbReference>
<evidence type="ECO:0000313" key="12">
    <source>
        <dbReference type="Proteomes" id="UP000281245"/>
    </source>
</evidence>
<feature type="binding site" evidence="8">
    <location>
        <position position="231"/>
    </location>
    <ligand>
        <name>ATP</name>
        <dbReference type="ChEBI" id="CHEBI:30616"/>
    </ligand>
</feature>
<dbReference type="InterPro" id="IPR017441">
    <property type="entry name" value="Protein_kinase_ATP_BS"/>
</dbReference>
<dbReference type="InterPro" id="IPR011009">
    <property type="entry name" value="Kinase-like_dom_sf"/>
</dbReference>
<dbReference type="GO" id="GO:0004709">
    <property type="term" value="F:MAP kinase kinase kinase activity"/>
    <property type="evidence" value="ECO:0007669"/>
    <property type="project" value="TreeGrafter"/>
</dbReference>
<feature type="region of interest" description="Disordered" evidence="9">
    <location>
        <begin position="631"/>
        <end position="706"/>
    </location>
</feature>
<feature type="compositionally biased region" description="Low complexity" evidence="9">
    <location>
        <begin position="1475"/>
        <end position="1508"/>
    </location>
</feature>
<feature type="region of interest" description="Disordered" evidence="9">
    <location>
        <begin position="1409"/>
        <end position="1430"/>
    </location>
</feature>
<dbReference type="InterPro" id="IPR000719">
    <property type="entry name" value="Prot_kinase_dom"/>
</dbReference>
<dbReference type="PANTHER" id="PTHR48016">
    <property type="entry name" value="MAP KINASE KINASE KINASE SSK2-RELATED-RELATED"/>
    <property type="match status" value="1"/>
</dbReference>
<evidence type="ECO:0000313" key="11">
    <source>
        <dbReference type="EMBL" id="RMX79669.1"/>
    </source>
</evidence>
<evidence type="ECO:0000256" key="5">
    <source>
        <dbReference type="ARBA" id="ARBA00022840"/>
    </source>
</evidence>
<evidence type="ECO:0000256" key="9">
    <source>
        <dbReference type="SAM" id="MobiDB-lite"/>
    </source>
</evidence>
<feature type="compositionally biased region" description="Low complexity" evidence="9">
    <location>
        <begin position="43"/>
        <end position="62"/>
    </location>
</feature>
<evidence type="ECO:0000256" key="6">
    <source>
        <dbReference type="ARBA" id="ARBA00047919"/>
    </source>
</evidence>
<feature type="compositionally biased region" description="Basic and acidic residues" evidence="9">
    <location>
        <begin position="654"/>
        <end position="667"/>
    </location>
</feature>
<feature type="compositionally biased region" description="Basic and acidic residues" evidence="9">
    <location>
        <begin position="120"/>
        <end position="137"/>
    </location>
</feature>
<feature type="region of interest" description="Disordered" evidence="9">
    <location>
        <begin position="32"/>
        <end position="147"/>
    </location>
</feature>
<dbReference type="InterPro" id="IPR050538">
    <property type="entry name" value="MAP_kinase_kinase_kinase"/>
</dbReference>
<dbReference type="PROSITE" id="PS00108">
    <property type="entry name" value="PROTEIN_KINASE_ST"/>
    <property type="match status" value="1"/>
</dbReference>
<feature type="compositionally biased region" description="Basic residues" evidence="9">
    <location>
        <begin position="1599"/>
        <end position="1609"/>
    </location>
</feature>
<evidence type="ECO:0000256" key="3">
    <source>
        <dbReference type="ARBA" id="ARBA00022741"/>
    </source>
</evidence>
<gene>
    <name evidence="11" type="ORF">D0869_08136</name>
</gene>
<accession>A0A3M6WMF4</accession>
<dbReference type="FunFam" id="1.25.10.10:FF:000212">
    <property type="entry name" value="Cell division control protein"/>
    <property type="match status" value="1"/>
</dbReference>
<evidence type="ECO:0000256" key="8">
    <source>
        <dbReference type="PROSITE-ProRule" id="PRU10141"/>
    </source>
</evidence>
<proteinExistence type="predicted"/>
<dbReference type="GO" id="GO:0005737">
    <property type="term" value="C:cytoplasm"/>
    <property type="evidence" value="ECO:0007669"/>
    <property type="project" value="TreeGrafter"/>
</dbReference>
<dbReference type="EMBL" id="QWIJ01000686">
    <property type="protein sequence ID" value="RMX79669.1"/>
    <property type="molecule type" value="Genomic_DNA"/>
</dbReference>
<keyword evidence="3 8" id="KW-0547">Nucleotide-binding</keyword>
<dbReference type="EC" id="2.7.11.24" evidence="1"/>
<feature type="region of interest" description="Disordered" evidence="9">
    <location>
        <begin position="1462"/>
        <end position="1609"/>
    </location>
</feature>
<organism evidence="11 12">
    <name type="scientific">Hortaea werneckii</name>
    <name type="common">Black yeast</name>
    <name type="synonym">Cladosporium werneckii</name>
    <dbReference type="NCBI Taxonomy" id="91943"/>
    <lineage>
        <taxon>Eukaryota</taxon>
        <taxon>Fungi</taxon>
        <taxon>Dikarya</taxon>
        <taxon>Ascomycota</taxon>
        <taxon>Pezizomycotina</taxon>
        <taxon>Dothideomycetes</taxon>
        <taxon>Dothideomycetidae</taxon>
        <taxon>Mycosphaerellales</taxon>
        <taxon>Teratosphaeriaceae</taxon>
        <taxon>Hortaea</taxon>
    </lineage>
</organism>
<dbReference type="OrthoDB" id="8693905at2759"/>
<reference evidence="11 12" key="1">
    <citation type="journal article" date="2018" name="BMC Genomics">
        <title>Genomic evidence for intraspecific hybridization in a clonal and extremely halotolerant yeast.</title>
        <authorList>
            <person name="Gostincar C."/>
            <person name="Stajich J.E."/>
            <person name="Zupancic J."/>
            <person name="Zalar P."/>
            <person name="Gunde-Cimerman N."/>
        </authorList>
    </citation>
    <scope>NUCLEOTIDE SEQUENCE [LARGE SCALE GENOMIC DNA]</scope>
    <source>
        <strain evidence="11 12">EXF-6656</strain>
    </source>
</reference>
<evidence type="ECO:0000256" key="2">
    <source>
        <dbReference type="ARBA" id="ARBA00022679"/>
    </source>
</evidence>
<evidence type="ECO:0000256" key="7">
    <source>
        <dbReference type="ARBA" id="ARBA00048130"/>
    </source>
</evidence>
<dbReference type="Gene3D" id="1.25.10.10">
    <property type="entry name" value="Leucine-rich Repeat Variant"/>
    <property type="match status" value="2"/>
</dbReference>
<dbReference type="InterPro" id="IPR008271">
    <property type="entry name" value="Ser/Thr_kinase_AS"/>
</dbReference>
<dbReference type="InterPro" id="IPR016024">
    <property type="entry name" value="ARM-type_fold"/>
</dbReference>
<dbReference type="GO" id="GO:0005524">
    <property type="term" value="F:ATP binding"/>
    <property type="evidence" value="ECO:0007669"/>
    <property type="project" value="UniProtKB-UniRule"/>
</dbReference>
<evidence type="ECO:0000259" key="10">
    <source>
        <dbReference type="PROSITE" id="PS50011"/>
    </source>
</evidence>
<sequence>CHDHTSTGAGTAFLLVQALFFFPLGTTGPVTAAMPPPLPSPPVTQRGPPGQQQQRPRTAGTPSTASRRPGSAAGLKRPPSSSSARGGTPKGQPVSAAGTPKTSQSGAVPARLQNQTRSRGNSDKENGPNNAADEKPRAKMVRRQTSAGIMMREKGPSKDGTTQRAAKEVEGLRNFSLYIAGHPVCTLLASVHGTKAEANTSQQLGDCLGKGASGAVYRALNWSTGETVAIKQVSLSNLPKSELNIIMQEIDLLKNLNHPNIVKYQGFVNSPDALYIILEYCENGSLHSICKNFGKFPENLVSLYTAQVLQGLLFLHDQGVIHRDIKGANILTTKEGLVKLADFGVATKAQGLSEGSVVGTPYWMAPEVIELSGASTASDIWSLGCTVIELLDGKPPYHKFAPMPALFRIVNDDHPPLPEGCSPLVRDFLMQCFQKDPNLRVSALRLLKHPWILNTKKGNTEPVSHEEAVQAIQEWNDWLKMSPQAKNATLRGRRGNARAGGVGGTKSRLETPSGPPKATGLQFGHQRGEQAKLYASPESDDSRDNWDDDFEALSSSMAGLKLPDHHKPQDNFAGLFTAEKLKQYAQDSTPELDGKVEEWDDEFEGSLTVKSPLQLAKGDAVETVRPFYGPRATSDEIKHKPPSSLAASLAAPRQGDRTQRRPSKDLQPKTQILRPAGAQRPTAASRAKQVPLAAAPVKKPPIPAPANKDRFIEEHEEDYSDLVADDEAAFQRKLAGFSPSRAFDPKELTKLGGSVGRRTHTPTSLVHDAAAMKRTRSSVEIQKYAEDEEDEDFTDVFGEQNNHVPIQLQAMKQRSPNSGSIGSGSAGSDNGSLKLVASMSWPPADDEDDSEDDPFAALEEELDEVDLESNVARDKHARLCMLVENLVSELKLSRPEDELIDIVDELLQILFESPDVKSVIVSSHGMLPILEILETCRRSDTILRLLRIVNCIISDNVEVQENLCFVGGIPIISKFAHKKFSSEIRLEAAAFVRMMYQTSTLTLQMFVSCGGLNVLVEFLEEDYDTEAGRELVLLGVNGVWSVFELQGPTPKNDFCRIFSRSSVLYPLSLVLNRVLDEEGELAEVFEGRIVNIFLLFSQAENHVKETVADRMVLKRVLKDLRRMSPQHQITMLKFIKNLSMLQTTLDALQNSNAIEVLTDLLNASINAPHFREISNQVLNTMYNLCRLSKARQEDAALSGVIPLLQRIIQTERPLKEFALPILCDMAHSGKVGRKVLWQNKGLQFYVSLLADQYWAVTALDAIFIWLQEETAKVEEHLLSNSAFSDAIVQCFNESKGDAFENLLEPLQKLLRLSKLVAASLGRQSLFERAAIKLHAKKPLVRLNLLRVLRSICEASEEEGALIQRYGLLESIDELAKTDQAILVREMAKELVEMCNRSVLATPGAARLAGLRRSSSSQMTPPVVISGGGSGSGGAFTPVTAAANERSSAAARGSSGYFDFGMDLSRARPAPPSSPYRPGSRPVSRGGSGGARPSSSSASQYNSNSAASVVPAKTGRMPPPPRSSLLNTNPSQERRPSRLSLAPSQPASGGRPSTASSAIPAAAAAGEKAASSQYQDNDTLTPTNVPPSANTRSTTAVANARRRRLVSGDG</sequence>
<dbReference type="Proteomes" id="UP000281245">
    <property type="component" value="Unassembled WGS sequence"/>
</dbReference>
<protein>
    <recommendedName>
        <fullName evidence="1">mitogen-activated protein kinase</fullName>
        <ecNumber evidence="1">2.7.11.24</ecNumber>
    </recommendedName>
</protein>
<keyword evidence="5 8" id="KW-0067">ATP-binding</keyword>
<evidence type="ECO:0000256" key="1">
    <source>
        <dbReference type="ARBA" id="ARBA00012411"/>
    </source>
</evidence>
<dbReference type="PANTHER" id="PTHR48016:SF4">
    <property type="entry name" value="PROTEIN KINASE DOMAIN-CONTAINING PROTEIN"/>
    <property type="match status" value="1"/>
</dbReference>
<dbReference type="Gene3D" id="1.10.510.10">
    <property type="entry name" value="Transferase(Phosphotransferase) domain 1"/>
    <property type="match status" value="1"/>
</dbReference>
<dbReference type="PROSITE" id="PS00107">
    <property type="entry name" value="PROTEIN_KINASE_ATP"/>
    <property type="match status" value="1"/>
</dbReference>
<dbReference type="CDD" id="cd06627">
    <property type="entry name" value="STKc_Cdc7_like"/>
    <property type="match status" value="1"/>
</dbReference>
<feature type="region of interest" description="Disordered" evidence="9">
    <location>
        <begin position="812"/>
        <end position="852"/>
    </location>
</feature>
<keyword evidence="2" id="KW-0808">Transferase</keyword>
<dbReference type="VEuPathDB" id="FungiDB:BTJ68_12492"/>
<keyword evidence="4" id="KW-0418">Kinase</keyword>
<dbReference type="Pfam" id="PF00069">
    <property type="entry name" value="Pkinase"/>
    <property type="match status" value="1"/>
</dbReference>
<comment type="catalytic activity">
    <reaction evidence="6">
        <text>L-threonyl-[protein] + ATP = O-phospho-L-threonyl-[protein] + ADP + H(+)</text>
        <dbReference type="Rhea" id="RHEA:46608"/>
        <dbReference type="Rhea" id="RHEA-COMP:11060"/>
        <dbReference type="Rhea" id="RHEA-COMP:11605"/>
        <dbReference type="ChEBI" id="CHEBI:15378"/>
        <dbReference type="ChEBI" id="CHEBI:30013"/>
        <dbReference type="ChEBI" id="CHEBI:30616"/>
        <dbReference type="ChEBI" id="CHEBI:61977"/>
        <dbReference type="ChEBI" id="CHEBI:456216"/>
        <dbReference type="EC" id="2.7.11.24"/>
    </reaction>
    <physiologicalReaction direction="left-to-right" evidence="6">
        <dbReference type="Rhea" id="RHEA:46609"/>
    </physiologicalReaction>
</comment>
<dbReference type="GO" id="GO:0004707">
    <property type="term" value="F:MAP kinase activity"/>
    <property type="evidence" value="ECO:0007669"/>
    <property type="project" value="UniProtKB-EC"/>
</dbReference>
<dbReference type="SUPFAM" id="SSF48371">
    <property type="entry name" value="ARM repeat"/>
    <property type="match status" value="1"/>
</dbReference>
<comment type="catalytic activity">
    <reaction evidence="7">
        <text>L-seryl-[protein] + ATP = O-phospho-L-seryl-[protein] + ADP + H(+)</text>
        <dbReference type="Rhea" id="RHEA:17989"/>
        <dbReference type="Rhea" id="RHEA-COMP:9863"/>
        <dbReference type="Rhea" id="RHEA-COMP:11604"/>
        <dbReference type="ChEBI" id="CHEBI:15378"/>
        <dbReference type="ChEBI" id="CHEBI:29999"/>
        <dbReference type="ChEBI" id="CHEBI:30616"/>
        <dbReference type="ChEBI" id="CHEBI:83421"/>
        <dbReference type="ChEBI" id="CHEBI:456216"/>
        <dbReference type="EC" id="2.7.11.24"/>
    </reaction>
    <physiologicalReaction direction="left-to-right" evidence="7">
        <dbReference type="Rhea" id="RHEA:17990"/>
    </physiologicalReaction>
</comment>